<dbReference type="Pfam" id="PF08641">
    <property type="entry name" value="Mis14"/>
    <property type="match status" value="1"/>
</dbReference>
<dbReference type="InterPro" id="IPR013950">
    <property type="entry name" value="Mis14/Nsl1"/>
</dbReference>
<evidence type="ECO:0000256" key="1">
    <source>
        <dbReference type="SAM" id="MobiDB-lite"/>
    </source>
</evidence>
<dbReference type="Proteomes" id="UP000188320">
    <property type="component" value="Unassembled WGS sequence"/>
</dbReference>
<comment type="caution">
    <text evidence="2">The sequence shown here is derived from an EMBL/GenBank/DDBJ whole genome shotgun (WGS) entry which is preliminary data.</text>
</comment>
<name>A0A1R1PZ35_ZANCU</name>
<feature type="region of interest" description="Disordered" evidence="1">
    <location>
        <begin position="196"/>
        <end position="223"/>
    </location>
</feature>
<dbReference type="GO" id="GO:0000070">
    <property type="term" value="P:mitotic sister chromatid segregation"/>
    <property type="evidence" value="ECO:0007669"/>
    <property type="project" value="InterPro"/>
</dbReference>
<sequence>MDQQSDIQPIRIDSLGDVAYLRREFDDLIDRCFETNSVIQESFSNEEDLQALKQILCSSLKEWSNRVWACVGPNLMVNGFPYDEAAASITNTNKKHKRDKAQSRRSIGLGGLGPLIASDDNDGYAVNSTPQIGYEDVEPLDKKLEAEVADLMAEANDVLLSVSRKRKKSPKQVEDALNSAIKRAKLDLDSLDRQKITHPANQRPSGSDASSSSRSSLLEPPFTLDSPQLQSHIKFSLGDKSTVQSNVVETAAKLDYLLKETPETFEKLQALNSNLQLITAHLRSDKCKDLDQILSKTQSQK</sequence>
<proteinExistence type="predicted"/>
<dbReference type="AlphaFoldDB" id="A0A1R1PZ35"/>
<evidence type="ECO:0000313" key="2">
    <source>
        <dbReference type="EMBL" id="OMH86207.1"/>
    </source>
</evidence>
<evidence type="ECO:0000313" key="3">
    <source>
        <dbReference type="Proteomes" id="UP000188320"/>
    </source>
</evidence>
<reference evidence="3" key="1">
    <citation type="submission" date="2017-01" db="EMBL/GenBank/DDBJ databases">
        <authorList>
            <person name="Wang Y."/>
            <person name="White M."/>
            <person name="Kvist S."/>
            <person name="Moncalvo J.-M."/>
        </authorList>
    </citation>
    <scope>NUCLEOTIDE SEQUENCE [LARGE SCALE GENOMIC DNA]</scope>
    <source>
        <strain evidence="3">COL-18-3</strain>
    </source>
</reference>
<protein>
    <submittedName>
        <fullName evidence="2">Uncharacterized protein</fullName>
    </submittedName>
</protein>
<dbReference type="OrthoDB" id="2135762at2759"/>
<dbReference type="EMBL" id="LSSK01000010">
    <property type="protein sequence ID" value="OMH86207.1"/>
    <property type="molecule type" value="Genomic_DNA"/>
</dbReference>
<organism evidence="2 3">
    <name type="scientific">Zancudomyces culisetae</name>
    <name type="common">Gut fungus</name>
    <name type="synonym">Smittium culisetae</name>
    <dbReference type="NCBI Taxonomy" id="1213189"/>
    <lineage>
        <taxon>Eukaryota</taxon>
        <taxon>Fungi</taxon>
        <taxon>Fungi incertae sedis</taxon>
        <taxon>Zoopagomycota</taxon>
        <taxon>Kickxellomycotina</taxon>
        <taxon>Harpellomycetes</taxon>
        <taxon>Harpellales</taxon>
        <taxon>Legeriomycetaceae</taxon>
        <taxon>Zancudomyces</taxon>
    </lineage>
</organism>
<accession>A0A1R1PZ35</accession>
<dbReference type="GO" id="GO:0000776">
    <property type="term" value="C:kinetochore"/>
    <property type="evidence" value="ECO:0007669"/>
    <property type="project" value="InterPro"/>
</dbReference>
<gene>
    <name evidence="2" type="ORF">AX774_g234</name>
</gene>
<keyword evidence="3" id="KW-1185">Reference proteome</keyword>
<feature type="compositionally biased region" description="Low complexity" evidence="1">
    <location>
        <begin position="205"/>
        <end position="216"/>
    </location>
</feature>